<dbReference type="KEGG" id="bbe:BBR47_08070"/>
<proteinExistence type="predicted"/>
<reference evidence="1 2" key="1">
    <citation type="submission" date="2005-03" db="EMBL/GenBank/DDBJ databases">
        <title>Brevibacillus brevis strain 47, complete genome.</title>
        <authorList>
            <person name="Hosoyama A."/>
            <person name="Yamada R."/>
            <person name="Hongo Y."/>
            <person name="Terui Y."/>
            <person name="Ankai A."/>
            <person name="Masuyama W."/>
            <person name="Sekiguchi M."/>
            <person name="Takeda T."/>
            <person name="Asano K."/>
            <person name="Ohji S."/>
            <person name="Ichikawa N."/>
            <person name="Narita S."/>
            <person name="Aoki N."/>
            <person name="Miura H."/>
            <person name="Matsushita S."/>
            <person name="Sekigawa T."/>
            <person name="Yamagata H."/>
            <person name="Yoshikawa H."/>
            <person name="Udaka S."/>
            <person name="Tanikawa S."/>
            <person name="Fujita N."/>
        </authorList>
    </citation>
    <scope>NUCLEOTIDE SEQUENCE [LARGE SCALE GENOMIC DNA]</scope>
    <source>
        <strain evidence="2">47 / JCM 6285 / NBRC 100599</strain>
    </source>
</reference>
<sequence length="38" mass="4316">MIFAGAFGLENKKKDRGQMSSDDPILGFFHKVVQKIDF</sequence>
<dbReference type="EMBL" id="AP008955">
    <property type="protein sequence ID" value="BAH41784.1"/>
    <property type="molecule type" value="Genomic_DNA"/>
</dbReference>
<name>C0Z4Q7_BREBN</name>
<accession>C0Z4Q7</accession>
<evidence type="ECO:0000313" key="2">
    <source>
        <dbReference type="Proteomes" id="UP000001877"/>
    </source>
</evidence>
<organism evidence="1 2">
    <name type="scientific">Brevibacillus brevis (strain 47 / JCM 6285 / NBRC 100599)</name>
    <dbReference type="NCBI Taxonomy" id="358681"/>
    <lineage>
        <taxon>Bacteria</taxon>
        <taxon>Bacillati</taxon>
        <taxon>Bacillota</taxon>
        <taxon>Bacilli</taxon>
        <taxon>Bacillales</taxon>
        <taxon>Paenibacillaceae</taxon>
        <taxon>Brevibacillus</taxon>
    </lineage>
</organism>
<evidence type="ECO:0000313" key="1">
    <source>
        <dbReference type="EMBL" id="BAH41784.1"/>
    </source>
</evidence>
<dbReference type="HOGENOM" id="CLU_3325333_0_0_9"/>
<dbReference type="Proteomes" id="UP000001877">
    <property type="component" value="Chromosome"/>
</dbReference>
<dbReference type="AlphaFoldDB" id="C0Z4Q7"/>
<gene>
    <name evidence="1" type="ordered locus">BBR47_08070</name>
</gene>
<protein>
    <submittedName>
        <fullName evidence="1">Uncharacterized protein</fullName>
    </submittedName>
</protein>
<keyword evidence="2" id="KW-1185">Reference proteome</keyword>